<comment type="subcellular location">
    <subcellularLocation>
        <location evidence="2">Cytoplasmic vesicle membrane</location>
        <topology evidence="2">Peripheral membrane protein</topology>
        <orientation evidence="2">Cytoplasmic side</orientation>
    </subcellularLocation>
    <subcellularLocation>
        <location evidence="3">Membrane</location>
        <location evidence="3">Coated pit</location>
        <topology evidence="3">Peripheral membrane protein</topology>
        <orientation evidence="3">Cytoplasmic side</orientation>
    </subcellularLocation>
</comment>
<comment type="similarity">
    <text evidence="4">Belongs to the clathrin light chain family.</text>
</comment>
<dbReference type="GO" id="GO:0006886">
    <property type="term" value="P:intracellular protein transport"/>
    <property type="evidence" value="ECO:0007669"/>
    <property type="project" value="InterPro"/>
</dbReference>
<comment type="function">
    <text evidence="1">Clathrin is the major protein of the polyhedral coat of coated pits and vesicles.</text>
</comment>
<reference evidence="9" key="1">
    <citation type="journal article" date="2020" name="bioRxiv">
        <title>Hybrid origin of Populus tomentosa Carr. identified through genome sequencing and phylogenomic analysis.</title>
        <authorList>
            <person name="An X."/>
            <person name="Gao K."/>
            <person name="Chen Z."/>
            <person name="Li J."/>
            <person name="Yang X."/>
            <person name="Yang X."/>
            <person name="Zhou J."/>
            <person name="Guo T."/>
            <person name="Zhao T."/>
            <person name="Huang S."/>
            <person name="Miao D."/>
            <person name="Khan W.U."/>
            <person name="Rao P."/>
            <person name="Ye M."/>
            <person name="Lei B."/>
            <person name="Liao W."/>
            <person name="Wang J."/>
            <person name="Ji L."/>
            <person name="Li Y."/>
            <person name="Guo B."/>
            <person name="Mustafa N.S."/>
            <person name="Li S."/>
            <person name="Yun Q."/>
            <person name="Keller S.R."/>
            <person name="Mao J."/>
            <person name="Zhang R."/>
            <person name="Strauss S.H."/>
        </authorList>
    </citation>
    <scope>NUCLEOTIDE SEQUENCE</scope>
    <source>
        <strain evidence="9">GM15</strain>
        <tissue evidence="9">Leaf</tissue>
    </source>
</reference>
<dbReference type="InterPro" id="IPR000996">
    <property type="entry name" value="Clathrin_L-chain"/>
</dbReference>
<evidence type="ECO:0000313" key="10">
    <source>
        <dbReference type="Proteomes" id="UP000886885"/>
    </source>
</evidence>
<evidence type="ECO:0000256" key="6">
    <source>
        <dbReference type="ARBA" id="ARBA00023176"/>
    </source>
</evidence>
<organism evidence="9 10">
    <name type="scientific">Populus tomentosa</name>
    <name type="common">Chinese white poplar</name>
    <dbReference type="NCBI Taxonomy" id="118781"/>
    <lineage>
        <taxon>Eukaryota</taxon>
        <taxon>Viridiplantae</taxon>
        <taxon>Streptophyta</taxon>
        <taxon>Embryophyta</taxon>
        <taxon>Tracheophyta</taxon>
        <taxon>Spermatophyta</taxon>
        <taxon>Magnoliopsida</taxon>
        <taxon>eudicotyledons</taxon>
        <taxon>Gunneridae</taxon>
        <taxon>Pentapetalae</taxon>
        <taxon>rosids</taxon>
        <taxon>fabids</taxon>
        <taxon>Malpighiales</taxon>
        <taxon>Salicaceae</taxon>
        <taxon>Saliceae</taxon>
        <taxon>Populus</taxon>
    </lineage>
</organism>
<evidence type="ECO:0008006" key="11">
    <source>
        <dbReference type="Google" id="ProtNLM"/>
    </source>
</evidence>
<keyword evidence="10" id="KW-1185">Reference proteome</keyword>
<evidence type="ECO:0000256" key="5">
    <source>
        <dbReference type="ARBA" id="ARBA00023136"/>
    </source>
</evidence>
<feature type="compositionally biased region" description="Basic and acidic residues" evidence="8">
    <location>
        <begin position="18"/>
        <end position="27"/>
    </location>
</feature>
<evidence type="ECO:0000256" key="7">
    <source>
        <dbReference type="ARBA" id="ARBA00023329"/>
    </source>
</evidence>
<keyword evidence="6" id="KW-0168">Coated pit</keyword>
<dbReference type="PANTHER" id="PTHR10639:SF33">
    <property type="entry name" value="CLATHRIN LIGHT CHAIN 1"/>
    <property type="match status" value="1"/>
</dbReference>
<proteinExistence type="inferred from homology"/>
<dbReference type="GO" id="GO:0005198">
    <property type="term" value="F:structural molecule activity"/>
    <property type="evidence" value="ECO:0007669"/>
    <property type="project" value="InterPro"/>
</dbReference>
<evidence type="ECO:0000256" key="3">
    <source>
        <dbReference type="ARBA" id="ARBA00004277"/>
    </source>
</evidence>
<accession>A0A8X7YMN2</accession>
<evidence type="ECO:0000256" key="2">
    <source>
        <dbReference type="ARBA" id="ARBA00004180"/>
    </source>
</evidence>
<feature type="region of interest" description="Disordered" evidence="8">
    <location>
        <begin position="81"/>
        <end position="100"/>
    </location>
</feature>
<sequence length="164" mass="18805">MASSFDSFNPVGYQNDPTKQHVQRDYDGGYIGDDTSFPGATPLAQENFFNDNNMHSSEVYGFGMPSPSPEFASTFESEVFETSSGGGGVYGDDEEKEKREKEMRNQIINEAEEYIRAFYEKRQQNCETNKAQNREREKLYLPNQEKFHKEADKHYSKAIAEIIP</sequence>
<dbReference type="OrthoDB" id="782264at2759"/>
<evidence type="ECO:0000256" key="1">
    <source>
        <dbReference type="ARBA" id="ARBA00003913"/>
    </source>
</evidence>
<gene>
    <name evidence="9" type="ORF">POTOM_045803</name>
</gene>
<dbReference type="GO" id="GO:0072583">
    <property type="term" value="P:clathrin-dependent endocytosis"/>
    <property type="evidence" value="ECO:0007669"/>
    <property type="project" value="TreeGrafter"/>
</dbReference>
<keyword evidence="5" id="KW-0472">Membrane</keyword>
<evidence type="ECO:0000256" key="4">
    <source>
        <dbReference type="ARBA" id="ARBA00005263"/>
    </source>
</evidence>
<evidence type="ECO:0000256" key="8">
    <source>
        <dbReference type="SAM" id="MobiDB-lite"/>
    </source>
</evidence>
<dbReference type="EMBL" id="JAAWWB010000026">
    <property type="protein sequence ID" value="KAG6751278.1"/>
    <property type="molecule type" value="Genomic_DNA"/>
</dbReference>
<dbReference type="PANTHER" id="PTHR10639">
    <property type="entry name" value="CLATHRIN LIGHT CHAIN"/>
    <property type="match status" value="1"/>
</dbReference>
<evidence type="ECO:0000313" key="9">
    <source>
        <dbReference type="EMBL" id="KAG6751278.1"/>
    </source>
</evidence>
<dbReference type="GO" id="GO:0032050">
    <property type="term" value="F:clathrin heavy chain binding"/>
    <property type="evidence" value="ECO:0007669"/>
    <property type="project" value="TreeGrafter"/>
</dbReference>
<dbReference type="GO" id="GO:0030132">
    <property type="term" value="C:clathrin coat of coated pit"/>
    <property type="evidence" value="ECO:0007669"/>
    <property type="project" value="InterPro"/>
</dbReference>
<dbReference type="AlphaFoldDB" id="A0A8X7YMN2"/>
<feature type="region of interest" description="Disordered" evidence="8">
    <location>
        <begin position="1"/>
        <end position="39"/>
    </location>
</feature>
<dbReference type="GO" id="GO:0030130">
    <property type="term" value="C:clathrin coat of trans-Golgi network vesicle"/>
    <property type="evidence" value="ECO:0007669"/>
    <property type="project" value="InterPro"/>
</dbReference>
<keyword evidence="7" id="KW-0968">Cytoplasmic vesicle</keyword>
<name>A0A8X7YMN2_POPTO</name>
<protein>
    <recommendedName>
        <fullName evidence="11">Clathrin light chain</fullName>
    </recommendedName>
</protein>
<comment type="caution">
    <text evidence="9">The sequence shown here is derived from an EMBL/GenBank/DDBJ whole genome shotgun (WGS) entry which is preliminary data.</text>
</comment>
<dbReference type="Proteomes" id="UP000886885">
    <property type="component" value="Chromosome 13D"/>
</dbReference>